<dbReference type="Pfam" id="PF01074">
    <property type="entry name" value="Glyco_hydro_38N"/>
    <property type="match status" value="1"/>
</dbReference>
<keyword evidence="3" id="KW-0378">Hydrolase</keyword>
<evidence type="ECO:0000313" key="4">
    <source>
        <dbReference type="Proteomes" id="UP000199183"/>
    </source>
</evidence>
<evidence type="ECO:0000313" key="3">
    <source>
        <dbReference type="EMBL" id="SEB58034.1"/>
    </source>
</evidence>
<dbReference type="GO" id="GO:0006013">
    <property type="term" value="P:mannose metabolic process"/>
    <property type="evidence" value="ECO:0007669"/>
    <property type="project" value="InterPro"/>
</dbReference>
<sequence length="699" mass="76322">MSRIRQLLLVAHTHHDVGYTNSPRIIDRQHERIVSEVLSLCDASPGQGPDRFRWTFEVSRPVLRFLAHASADDVARLRRQVRAGDIAVTGGYLNMTQLPSTWEFETAYDALSAFAAAGIPVRTEQHGDVNGIAWGTIPAMRRAGIERLVMALNPDHGRAPFPQPSAFWWEGPSGERLFTLLSTHYGYGEEWGIVDGDCDLAERRIRAFVDELEKRDDYPFDSVVVHAGNDNRWPTTAHLDIVRHWNERHPDVPMRTATIDDALDVLQGHPASAGLPVYRGEWSDWWAHGHGSTAREVAVYREARSFARAAQASHALVLLDGTGTPALATVLGYRRGPVLLRSPAELLDDLAHVDEQLLLFGEHTWGSWETYSKPHSNLSHSHWNAKAGFAYDAFDHARDLAIEGLYRLAAAGSEHAPGDVRASGILVFNPSERERTEPIAAEIDGARRVRVVATVPPFGLSLLQTPDAAHEQRRGRVIETARYRVEVDPAAGGVVSLLDKRTGRELVDSSAAHALGAVVCETVPSTSTHPMVTRSPKDFHPEDPGPDFERTVATGADEPVITETDTATEISWTTSVPGLLDARGTLVLYAGTELVDYDVHIAKPESFAPRACSSPSRSPRTRPSSFSRPPAPSMSPVPSNCRTRARTGTRFNTPSACAVRRAASCGAASMLRSCNSADSTRGSGRARSMLLSVTSTAGS</sequence>
<dbReference type="InterPro" id="IPR011330">
    <property type="entry name" value="Glyco_hydro/deAcase_b/a-brl"/>
</dbReference>
<feature type="region of interest" description="Disordered" evidence="1">
    <location>
        <begin position="675"/>
        <end position="699"/>
    </location>
</feature>
<dbReference type="RefSeq" id="WP_245723545.1">
    <property type="nucleotide sequence ID" value="NZ_FNRY01000001.1"/>
</dbReference>
<dbReference type="SUPFAM" id="SSF88713">
    <property type="entry name" value="Glycoside hydrolase/deacetylase"/>
    <property type="match status" value="1"/>
</dbReference>
<feature type="compositionally biased region" description="Low complexity" evidence="1">
    <location>
        <begin position="608"/>
        <end position="628"/>
    </location>
</feature>
<dbReference type="EMBL" id="FNRY01000001">
    <property type="protein sequence ID" value="SEB58034.1"/>
    <property type="molecule type" value="Genomic_DNA"/>
</dbReference>
<evidence type="ECO:0000259" key="2">
    <source>
        <dbReference type="Pfam" id="PF01074"/>
    </source>
</evidence>
<protein>
    <submittedName>
        <fullName evidence="3">Glycosyl hydrolases family 38 C-terminal domain-containing protein</fullName>
    </submittedName>
</protein>
<dbReference type="Gene3D" id="3.20.110.10">
    <property type="entry name" value="Glycoside hydrolase 38, N terminal domain"/>
    <property type="match status" value="1"/>
</dbReference>
<keyword evidence="4" id="KW-1185">Reference proteome</keyword>
<reference evidence="3 4" key="1">
    <citation type="submission" date="2016-10" db="EMBL/GenBank/DDBJ databases">
        <authorList>
            <person name="de Groot N.N."/>
        </authorList>
    </citation>
    <scope>NUCLEOTIDE SEQUENCE [LARGE SCALE GENOMIC DNA]</scope>
    <source>
        <strain evidence="3 4">DSM 21799</strain>
    </source>
</reference>
<name>A0A1H4KHJ8_9MICO</name>
<proteinExistence type="predicted"/>
<dbReference type="InterPro" id="IPR027291">
    <property type="entry name" value="Glyco_hydro_38_N_sf"/>
</dbReference>
<dbReference type="CDD" id="cd10791">
    <property type="entry name" value="GH38N_AMII_like_1"/>
    <property type="match status" value="1"/>
</dbReference>
<dbReference type="STRING" id="640635.SAMN04489806_1175"/>
<evidence type="ECO:0000256" key="1">
    <source>
        <dbReference type="SAM" id="MobiDB-lite"/>
    </source>
</evidence>
<feature type="region of interest" description="Disordered" evidence="1">
    <location>
        <begin position="608"/>
        <end position="648"/>
    </location>
</feature>
<dbReference type="InterPro" id="IPR011013">
    <property type="entry name" value="Gal_mutarotase_sf_dom"/>
</dbReference>
<accession>A0A1H4KHJ8</accession>
<feature type="domain" description="Glycoside hydrolase family 38 N-terminal" evidence="2">
    <location>
        <begin position="8"/>
        <end position="268"/>
    </location>
</feature>
<dbReference type="InterPro" id="IPR000602">
    <property type="entry name" value="Glyco_hydro_38_N"/>
</dbReference>
<dbReference type="Proteomes" id="UP000199183">
    <property type="component" value="Unassembled WGS sequence"/>
</dbReference>
<dbReference type="GO" id="GO:0004559">
    <property type="term" value="F:alpha-mannosidase activity"/>
    <property type="evidence" value="ECO:0007669"/>
    <property type="project" value="InterPro"/>
</dbReference>
<dbReference type="SUPFAM" id="SSF74650">
    <property type="entry name" value="Galactose mutarotase-like"/>
    <property type="match status" value="1"/>
</dbReference>
<gene>
    <name evidence="3" type="ORF">SAMN04489806_1175</name>
</gene>
<organism evidence="3 4">
    <name type="scientific">Paramicrobacterium humi</name>
    <dbReference type="NCBI Taxonomy" id="640635"/>
    <lineage>
        <taxon>Bacteria</taxon>
        <taxon>Bacillati</taxon>
        <taxon>Actinomycetota</taxon>
        <taxon>Actinomycetes</taxon>
        <taxon>Micrococcales</taxon>
        <taxon>Microbacteriaceae</taxon>
        <taxon>Paramicrobacterium</taxon>
    </lineage>
</organism>
<dbReference type="AlphaFoldDB" id="A0A1H4KHJ8"/>
<dbReference type="GO" id="GO:0030246">
    <property type="term" value="F:carbohydrate binding"/>
    <property type="evidence" value="ECO:0007669"/>
    <property type="project" value="InterPro"/>
</dbReference>